<feature type="domain" description="DUF6969" evidence="1">
    <location>
        <begin position="20"/>
        <end position="222"/>
    </location>
</feature>
<organism evidence="2 3">
    <name type="scientific">Accumulibacter regalis</name>
    <dbReference type="NCBI Taxonomy" id="522306"/>
    <lineage>
        <taxon>Bacteria</taxon>
        <taxon>Pseudomonadati</taxon>
        <taxon>Pseudomonadota</taxon>
        <taxon>Betaproteobacteria</taxon>
        <taxon>Candidatus Accumulibacter</taxon>
    </lineage>
</organism>
<dbReference type="AlphaFoldDB" id="A0A011NWP7"/>
<dbReference type="InterPro" id="IPR054242">
    <property type="entry name" value="DUF6969"/>
</dbReference>
<accession>A0A011NWP7</accession>
<evidence type="ECO:0000313" key="2">
    <source>
        <dbReference type="EMBL" id="EXI87133.1"/>
    </source>
</evidence>
<proteinExistence type="predicted"/>
<dbReference type="EMBL" id="JEMY01000037">
    <property type="protein sequence ID" value="EXI87133.1"/>
    <property type="molecule type" value="Genomic_DNA"/>
</dbReference>
<dbReference type="eggNOG" id="ENOG502ZCN0">
    <property type="taxonomic scope" value="Bacteria"/>
</dbReference>
<name>A0A011NWP7_ACCRE</name>
<comment type="caution">
    <text evidence="2">The sequence shown here is derived from an EMBL/GenBank/DDBJ whole genome shotgun (WGS) entry which is preliminary data.</text>
</comment>
<evidence type="ECO:0000259" key="1">
    <source>
        <dbReference type="Pfam" id="PF22308"/>
    </source>
</evidence>
<sequence>MNPSPNLDGLSPQRRASMLAAAGEIRECYRVLEKAGINLVGEVLRGQGEFVELEHYPRDDVLDRETQAQYYYHTHRDGELEHGHFHLFLRAGGMPPDCRPLDYPQATDTWPAGDDALAHLVAISMDAWGYPIGFFCTNRWVTAEAWYPAEQTIAMLDRFAIDHAFPNWAVNRWLTAMLQLFRPQVEALIRQRDAVVAEWQASAPGADVFEDRNLEITGYLPIDVQALTLALEAAAGQ</sequence>
<reference evidence="2" key="1">
    <citation type="submission" date="2014-02" db="EMBL/GenBank/DDBJ databases">
        <title>Expanding our view of genomic diversity in Candidatus Accumulibacter clades.</title>
        <authorList>
            <person name="Skennerton C.T."/>
            <person name="Barr J.J."/>
            <person name="Slater F.R."/>
            <person name="Bond P.L."/>
            <person name="Tyson G.W."/>
        </authorList>
    </citation>
    <scope>NUCLEOTIDE SEQUENCE [LARGE SCALE GENOMIC DNA]</scope>
</reference>
<dbReference type="STRING" id="1454004.AW11_02743"/>
<keyword evidence="3" id="KW-1185">Reference proteome</keyword>
<dbReference type="Proteomes" id="UP000022141">
    <property type="component" value="Unassembled WGS sequence"/>
</dbReference>
<gene>
    <name evidence="2" type="ORF">AW11_02743</name>
</gene>
<protein>
    <recommendedName>
        <fullName evidence="1">DUF6969 domain-containing protein</fullName>
    </recommendedName>
</protein>
<dbReference type="Pfam" id="PF22308">
    <property type="entry name" value="DUF6969"/>
    <property type="match status" value="1"/>
</dbReference>
<evidence type="ECO:0000313" key="3">
    <source>
        <dbReference type="Proteomes" id="UP000022141"/>
    </source>
</evidence>
<dbReference type="PATRIC" id="fig|1454004.3.peg.2835"/>